<name>A0A5B7IVM8_PORTR</name>
<dbReference type="AlphaFoldDB" id="A0A5B7IVM8"/>
<dbReference type="EMBL" id="VSRR010081586">
    <property type="protein sequence ID" value="MPC89601.1"/>
    <property type="molecule type" value="Genomic_DNA"/>
</dbReference>
<keyword evidence="2" id="KW-1185">Reference proteome</keyword>
<evidence type="ECO:0000313" key="2">
    <source>
        <dbReference type="Proteomes" id="UP000324222"/>
    </source>
</evidence>
<gene>
    <name evidence="1" type="ORF">E2C01_084555</name>
</gene>
<dbReference type="Proteomes" id="UP000324222">
    <property type="component" value="Unassembled WGS sequence"/>
</dbReference>
<comment type="caution">
    <text evidence="1">The sequence shown here is derived from an EMBL/GenBank/DDBJ whole genome shotgun (WGS) entry which is preliminary data.</text>
</comment>
<proteinExistence type="predicted"/>
<sequence length="75" mass="8532">MNFQSPLLSPRKTFTLRRNCGSSAASAMHHITTTTTTTTSTFNSVSSWRRISEEYSFTQINRSERMNRKGGNENI</sequence>
<accession>A0A5B7IVM8</accession>
<evidence type="ECO:0000313" key="1">
    <source>
        <dbReference type="EMBL" id="MPC89601.1"/>
    </source>
</evidence>
<reference evidence="1 2" key="1">
    <citation type="submission" date="2019-05" db="EMBL/GenBank/DDBJ databases">
        <title>Another draft genome of Portunus trituberculatus and its Hox gene families provides insights of decapod evolution.</title>
        <authorList>
            <person name="Jeong J.-H."/>
            <person name="Song I."/>
            <person name="Kim S."/>
            <person name="Choi T."/>
            <person name="Kim D."/>
            <person name="Ryu S."/>
            <person name="Kim W."/>
        </authorList>
    </citation>
    <scope>NUCLEOTIDE SEQUENCE [LARGE SCALE GENOMIC DNA]</scope>
    <source>
        <tissue evidence="1">Muscle</tissue>
    </source>
</reference>
<protein>
    <submittedName>
        <fullName evidence="1">Uncharacterized protein</fullName>
    </submittedName>
</protein>
<organism evidence="1 2">
    <name type="scientific">Portunus trituberculatus</name>
    <name type="common">Swimming crab</name>
    <name type="synonym">Neptunus trituberculatus</name>
    <dbReference type="NCBI Taxonomy" id="210409"/>
    <lineage>
        <taxon>Eukaryota</taxon>
        <taxon>Metazoa</taxon>
        <taxon>Ecdysozoa</taxon>
        <taxon>Arthropoda</taxon>
        <taxon>Crustacea</taxon>
        <taxon>Multicrustacea</taxon>
        <taxon>Malacostraca</taxon>
        <taxon>Eumalacostraca</taxon>
        <taxon>Eucarida</taxon>
        <taxon>Decapoda</taxon>
        <taxon>Pleocyemata</taxon>
        <taxon>Brachyura</taxon>
        <taxon>Eubrachyura</taxon>
        <taxon>Portunoidea</taxon>
        <taxon>Portunidae</taxon>
        <taxon>Portuninae</taxon>
        <taxon>Portunus</taxon>
    </lineage>
</organism>